<dbReference type="Pfam" id="PF21315">
    <property type="entry name" value="FAN1_HTH"/>
    <property type="match status" value="1"/>
</dbReference>
<keyword evidence="9" id="KW-0460">Magnesium</keyword>
<evidence type="ECO:0000313" key="12">
    <source>
        <dbReference type="EMBL" id="XBO70496.1"/>
    </source>
</evidence>
<keyword evidence="10" id="KW-0464">Manganese</keyword>
<dbReference type="EC" id="3.1.4.1" evidence="5"/>
<dbReference type="AlphaFoldDB" id="A0AAU7KFN8"/>
<sequence length="564" mass="64535">MNPKSPTLPADLRDDPLYYLRHFQFVLDWVMARHADLLAEPEQRFIMAFGELPEAAQALLVRMVSRKGELFRTSRLVYTEVDDLEQALSRLAAAQLVELDPVLSLDDLLAQLRLPEARRVFAETVSACGLPTSVSKSRLCEALDGQFTPRRWSAWWPESDETLVRVSVMSVCDRLRLMFFGNLRQSWSDFVMAELGHMRYERVSFDPASRGFQQRQEVDAYLCLHRLRERFDDGEAVADIWSAVPRLPDDNPWLAARRSRLLLRLGQQAQREGQVALALEIFSFAGPGEARVRRLRLLEREGEHHQALTLATQALEAPLDDAERQALARLVPRLQRRLGLPVLKPAAQAPPQSWSLSLPPLSLAASGSVELALRDHLARDEAPAFYVENHLFAGLFGLLCWDVIFAPLPGAFFHPFHRGPADLYRPDFVSRRRDRFDACLEALASGDYRERIRARWRDKQGLANPFVYWEVLDEALLELALHCIAPEHLAVLFERLLEDLKANRSGWPDLIQFFPDAGKGQPRYRLIEVKAPGDRLQDNQRRWLEHFQCHGIPVSVCHVRWSDG</sequence>
<evidence type="ECO:0000259" key="11">
    <source>
        <dbReference type="SMART" id="SM00990"/>
    </source>
</evidence>
<evidence type="ECO:0000256" key="5">
    <source>
        <dbReference type="ARBA" id="ARBA00012029"/>
    </source>
</evidence>
<protein>
    <recommendedName>
        <fullName evidence="5">phosphodiesterase I</fullName>
        <ecNumber evidence="5">3.1.4.1</ecNumber>
    </recommendedName>
</protein>
<dbReference type="GO" id="GO:0004528">
    <property type="term" value="F:phosphodiesterase I activity"/>
    <property type="evidence" value="ECO:0007669"/>
    <property type="project" value="UniProtKB-EC"/>
</dbReference>
<dbReference type="InterPro" id="IPR040603">
    <property type="entry name" value="FAN1_SAP_bact"/>
</dbReference>
<comment type="cofactor">
    <cofactor evidence="3">
        <name>Mg(2+)</name>
        <dbReference type="ChEBI" id="CHEBI:18420"/>
    </cofactor>
</comment>
<evidence type="ECO:0000256" key="1">
    <source>
        <dbReference type="ARBA" id="ARBA00000983"/>
    </source>
</evidence>
<evidence type="ECO:0000256" key="7">
    <source>
        <dbReference type="ARBA" id="ARBA00022723"/>
    </source>
</evidence>
<dbReference type="InterPro" id="IPR049125">
    <property type="entry name" value="FAN1-like_WH"/>
</dbReference>
<name>A0AAU7KFN8_9GAMM</name>
<dbReference type="PANTHER" id="PTHR15749:SF4">
    <property type="entry name" value="FANCONI-ASSOCIATED NUCLEASE 1"/>
    <property type="match status" value="1"/>
</dbReference>
<dbReference type="InterPro" id="IPR033315">
    <property type="entry name" value="Fan1-like"/>
</dbReference>
<dbReference type="SMART" id="SM00990">
    <property type="entry name" value="VRR_NUC"/>
    <property type="match status" value="1"/>
</dbReference>
<comment type="similarity">
    <text evidence="4">Belongs to the FAN1 family.</text>
</comment>
<dbReference type="GO" id="GO:0003676">
    <property type="term" value="F:nucleic acid binding"/>
    <property type="evidence" value="ECO:0007669"/>
    <property type="project" value="InterPro"/>
</dbReference>
<gene>
    <name evidence="12" type="ORF">NFG58_18080</name>
</gene>
<feature type="domain" description="VRR-NUC" evidence="11">
    <location>
        <begin position="443"/>
        <end position="561"/>
    </location>
</feature>
<proteinExistence type="inferred from homology"/>
<keyword evidence="6" id="KW-0540">Nuclease</keyword>
<comment type="cofactor">
    <cofactor evidence="2">
        <name>Mn(2+)</name>
        <dbReference type="ChEBI" id="CHEBI:29035"/>
    </cofactor>
</comment>
<evidence type="ECO:0000256" key="9">
    <source>
        <dbReference type="ARBA" id="ARBA00022842"/>
    </source>
</evidence>
<dbReference type="InterPro" id="IPR014883">
    <property type="entry name" value="VRR_NUC"/>
</dbReference>
<accession>A0AAU7KFN8</accession>
<keyword evidence="8" id="KW-0378">Hydrolase</keyword>
<evidence type="ECO:0000256" key="3">
    <source>
        <dbReference type="ARBA" id="ARBA00001946"/>
    </source>
</evidence>
<evidence type="ECO:0000256" key="6">
    <source>
        <dbReference type="ARBA" id="ARBA00022722"/>
    </source>
</evidence>
<dbReference type="Gene3D" id="3.40.1350.10">
    <property type="match status" value="1"/>
</dbReference>
<evidence type="ECO:0000256" key="8">
    <source>
        <dbReference type="ARBA" id="ARBA00022801"/>
    </source>
</evidence>
<dbReference type="PANTHER" id="PTHR15749">
    <property type="entry name" value="FANCONI-ASSOCIATED NUCLEASE 1"/>
    <property type="match status" value="1"/>
</dbReference>
<reference evidence="12" key="1">
    <citation type="submission" date="2022-06" db="EMBL/GenBank/DDBJ databases">
        <title>A novel DMS-producing enzyme.</title>
        <authorList>
            <person name="Zhang Y."/>
        </authorList>
    </citation>
    <scope>NUCLEOTIDE SEQUENCE</scope>
    <source>
        <strain evidence="12">RT37</strain>
    </source>
</reference>
<dbReference type="Pfam" id="PF18081">
    <property type="entry name" value="FANC_SAP"/>
    <property type="match status" value="1"/>
</dbReference>
<organism evidence="12">
    <name type="scientific">Halomonas sp. RT37</name>
    <dbReference type="NCBI Taxonomy" id="2950872"/>
    <lineage>
        <taxon>Bacteria</taxon>
        <taxon>Pseudomonadati</taxon>
        <taxon>Pseudomonadota</taxon>
        <taxon>Gammaproteobacteria</taxon>
        <taxon>Oceanospirillales</taxon>
        <taxon>Halomonadaceae</taxon>
        <taxon>Halomonas</taxon>
    </lineage>
</organism>
<dbReference type="RefSeq" id="WP_222516094.1">
    <property type="nucleotide sequence ID" value="NZ_CP098827.1"/>
</dbReference>
<comment type="catalytic activity">
    <reaction evidence="1">
        <text>Hydrolytically removes 5'-nucleotides successively from the 3'-hydroxy termini of 3'-hydroxy-terminated oligonucleotides.</text>
        <dbReference type="EC" id="3.1.4.1"/>
    </reaction>
</comment>
<keyword evidence="7" id="KW-0479">Metal-binding</keyword>
<dbReference type="InterPro" id="IPR011856">
    <property type="entry name" value="tRNA_endonuc-like_dom_sf"/>
</dbReference>
<evidence type="ECO:0000256" key="4">
    <source>
        <dbReference type="ARBA" id="ARBA00005533"/>
    </source>
</evidence>
<dbReference type="GO" id="GO:0046872">
    <property type="term" value="F:metal ion binding"/>
    <property type="evidence" value="ECO:0007669"/>
    <property type="project" value="UniProtKB-KW"/>
</dbReference>
<evidence type="ECO:0000256" key="2">
    <source>
        <dbReference type="ARBA" id="ARBA00001936"/>
    </source>
</evidence>
<dbReference type="EMBL" id="CP098827">
    <property type="protein sequence ID" value="XBO70496.1"/>
    <property type="molecule type" value="Genomic_DNA"/>
</dbReference>
<dbReference type="GO" id="GO:0036297">
    <property type="term" value="P:interstrand cross-link repair"/>
    <property type="evidence" value="ECO:0007669"/>
    <property type="project" value="InterPro"/>
</dbReference>
<dbReference type="Pfam" id="PF08774">
    <property type="entry name" value="VRR_NUC"/>
    <property type="match status" value="1"/>
</dbReference>
<evidence type="ECO:0000256" key="10">
    <source>
        <dbReference type="ARBA" id="ARBA00023211"/>
    </source>
</evidence>